<evidence type="ECO:0008006" key="3">
    <source>
        <dbReference type="Google" id="ProtNLM"/>
    </source>
</evidence>
<accession>A0A8J2IUJ4</accession>
<reference evidence="1" key="1">
    <citation type="submission" date="2021-05" db="EMBL/GenBank/DDBJ databases">
        <authorList>
            <person name="Khan N."/>
        </authorList>
    </citation>
    <scope>NUCLEOTIDE SEQUENCE</scope>
</reference>
<sequence length="367" mass="42421">MKKSLLELDPDADALLILQRPNLQQVLPRLEDPFAKLIAKLNYKKKTEPTTTVSPGTITKVKALKNITSLQPERKDGTPNIIVFRVSAKHLSTASSVFRRMIKGKFRESKPNDQGLLEFRTSDWNSEALLILLEIIHGHHSHIPESLGQETVAHIGIIAAYYDCVDIVKVFYHGWEARFRNEWNSDWPNIDNNTLAETGEFGKTQQFQLFIAWIFQSDQIFSHLATNAILIATGPIETYLPVPKRVTEMFDQRRIALLEQLFTKLYNLQIFLHEEPEKYDRQSDGRLLGHLMRQMWRMDLPPAKPEKPFDGYSVFTVAESIRSIKTTRPPYHEGRMDTRKLENCLKFNIDRLYQRSAKISLKGFGKE</sequence>
<dbReference type="EMBL" id="CAJSTJ010000167">
    <property type="protein sequence ID" value="CAG7564483.1"/>
    <property type="molecule type" value="Genomic_DNA"/>
</dbReference>
<proteinExistence type="predicted"/>
<dbReference type="AlphaFoldDB" id="A0A8J2IUJ4"/>
<comment type="caution">
    <text evidence="1">The sequence shown here is derived from an EMBL/GenBank/DDBJ whole genome shotgun (WGS) entry which is preliminary data.</text>
</comment>
<name>A0A8J2IUJ4_FUSEQ</name>
<dbReference type="Proteomes" id="UP000693738">
    <property type="component" value="Unassembled WGS sequence"/>
</dbReference>
<evidence type="ECO:0000313" key="2">
    <source>
        <dbReference type="Proteomes" id="UP000693738"/>
    </source>
</evidence>
<evidence type="ECO:0000313" key="1">
    <source>
        <dbReference type="EMBL" id="CAG7564483.1"/>
    </source>
</evidence>
<gene>
    <name evidence="1" type="ORF">FEQUK3_LOCUS10239</name>
</gene>
<protein>
    <recommendedName>
        <fullName evidence="3">BTB domain-containing protein</fullName>
    </recommendedName>
</protein>
<organism evidence="1 2">
    <name type="scientific">Fusarium equiseti</name>
    <name type="common">Fusarium scirpi</name>
    <dbReference type="NCBI Taxonomy" id="61235"/>
    <lineage>
        <taxon>Eukaryota</taxon>
        <taxon>Fungi</taxon>
        <taxon>Dikarya</taxon>
        <taxon>Ascomycota</taxon>
        <taxon>Pezizomycotina</taxon>
        <taxon>Sordariomycetes</taxon>
        <taxon>Hypocreomycetidae</taxon>
        <taxon>Hypocreales</taxon>
        <taxon>Nectriaceae</taxon>
        <taxon>Fusarium</taxon>
        <taxon>Fusarium incarnatum-equiseti species complex</taxon>
    </lineage>
</organism>